<keyword evidence="1" id="KW-0472">Membrane</keyword>
<keyword evidence="1" id="KW-0812">Transmembrane</keyword>
<accession>A0A0P9F9P8</accession>
<feature type="transmembrane region" description="Helical" evidence="1">
    <location>
        <begin position="379"/>
        <end position="401"/>
    </location>
</feature>
<feature type="non-terminal residue" evidence="2">
    <location>
        <position position="403"/>
    </location>
</feature>
<feature type="transmembrane region" description="Helical" evidence="1">
    <location>
        <begin position="12"/>
        <end position="37"/>
    </location>
</feature>
<evidence type="ECO:0000256" key="1">
    <source>
        <dbReference type="SAM" id="Phobius"/>
    </source>
</evidence>
<reference evidence="2 3" key="1">
    <citation type="submission" date="2015-09" db="EMBL/GenBank/DDBJ databases">
        <title>Draft genome sequence of Kouleothrix aurantiaca JCM 19913.</title>
        <authorList>
            <person name="Hemp J."/>
        </authorList>
    </citation>
    <scope>NUCLEOTIDE SEQUENCE [LARGE SCALE GENOMIC DNA]</scope>
    <source>
        <strain evidence="2 3">COM-B</strain>
    </source>
</reference>
<gene>
    <name evidence="2" type="ORF">SE17_34050</name>
</gene>
<sequence length="403" mass="42848">MFGLLGSAIEVVLGLSFVYFLLSLICSHVSELLSGLFKLRARDLERGVNNLLCDPDIATAVLKHPLIKALGSTNSETPFVRWCTPSNMAGSPSYMPARTFALALFETLVPATSGPVTVERLQCRARALANGVLDEVRARVQHMEGLAPATRQQLLAAMPAGATTDEARAAIVDLANDVPQARKVLAMTDNQQSIGKALLSLIAQSASPNTLLVSVEDMRQLVTRLPETPEKSEVAASVLDPSATLDSIRRTLLLAPESTARAAVLGTIDAGQATLEAVRASVEGWYDGAMDRVSGIYKRRIQIWLLSIATLVTLALGADTLQMISILANNPAARAEVAKQAADAGVQPAPPNLDVPATTSNLHVMFGYRDAPPFGEAAWWLWVGTKLPGLLLTIVAVSLGAPF</sequence>
<evidence type="ECO:0000313" key="3">
    <source>
        <dbReference type="Proteomes" id="UP000050509"/>
    </source>
</evidence>
<dbReference type="Proteomes" id="UP000050509">
    <property type="component" value="Unassembled WGS sequence"/>
</dbReference>
<proteinExistence type="predicted"/>
<dbReference type="EMBL" id="LJCR01002137">
    <property type="protein sequence ID" value="KPV49187.1"/>
    <property type="molecule type" value="Genomic_DNA"/>
</dbReference>
<evidence type="ECO:0000313" key="2">
    <source>
        <dbReference type="EMBL" id="KPV49187.1"/>
    </source>
</evidence>
<organism evidence="2 3">
    <name type="scientific">Kouleothrix aurantiaca</name>
    <dbReference type="NCBI Taxonomy" id="186479"/>
    <lineage>
        <taxon>Bacteria</taxon>
        <taxon>Bacillati</taxon>
        <taxon>Chloroflexota</taxon>
        <taxon>Chloroflexia</taxon>
        <taxon>Chloroflexales</taxon>
        <taxon>Roseiflexineae</taxon>
        <taxon>Roseiflexaceae</taxon>
        <taxon>Kouleothrix</taxon>
    </lineage>
</organism>
<feature type="transmembrane region" description="Helical" evidence="1">
    <location>
        <begin position="303"/>
        <end position="324"/>
    </location>
</feature>
<name>A0A0P9F9P8_9CHLR</name>
<protein>
    <submittedName>
        <fullName evidence="2">Uncharacterized protein</fullName>
    </submittedName>
</protein>
<comment type="caution">
    <text evidence="2">The sequence shown here is derived from an EMBL/GenBank/DDBJ whole genome shotgun (WGS) entry which is preliminary data.</text>
</comment>
<dbReference type="AlphaFoldDB" id="A0A0P9F9P8"/>
<keyword evidence="1" id="KW-1133">Transmembrane helix</keyword>
<keyword evidence="3" id="KW-1185">Reference proteome</keyword>